<evidence type="ECO:0000313" key="2">
    <source>
        <dbReference type="EMBL" id="MFD2762470.1"/>
    </source>
</evidence>
<accession>A0ABW5VAL2</accession>
<dbReference type="Proteomes" id="UP001597502">
    <property type="component" value="Unassembled WGS sequence"/>
</dbReference>
<comment type="caution">
    <text evidence="2">The sequence shown here is derived from an EMBL/GenBank/DDBJ whole genome shotgun (WGS) entry which is preliminary data.</text>
</comment>
<evidence type="ECO:0000313" key="3">
    <source>
        <dbReference type="Proteomes" id="UP001597502"/>
    </source>
</evidence>
<dbReference type="InterPro" id="IPR012454">
    <property type="entry name" value="DUF1659"/>
</dbReference>
<protein>
    <submittedName>
        <fullName evidence="2">DUF1659 domain-containing protein</fullName>
    </submittedName>
</protein>
<dbReference type="EMBL" id="JBHUNA010000042">
    <property type="protein sequence ID" value="MFD2762470.1"/>
    <property type="molecule type" value="Genomic_DNA"/>
</dbReference>
<feature type="domain" description="DUF1659" evidence="1">
    <location>
        <begin position="2"/>
        <end position="72"/>
    </location>
</feature>
<keyword evidence="3" id="KW-1185">Reference proteome</keyword>
<reference evidence="3" key="1">
    <citation type="journal article" date="2019" name="Int. J. Syst. Evol. Microbiol.">
        <title>The Global Catalogue of Microorganisms (GCM) 10K type strain sequencing project: providing services to taxonomists for standard genome sequencing and annotation.</title>
        <authorList>
            <consortium name="The Broad Institute Genomics Platform"/>
            <consortium name="The Broad Institute Genome Sequencing Center for Infectious Disease"/>
            <person name="Wu L."/>
            <person name="Ma J."/>
        </authorList>
    </citation>
    <scope>NUCLEOTIDE SEQUENCE [LARGE SCALE GENOMIC DNA]</scope>
    <source>
        <strain evidence="3">TISTR 1535</strain>
    </source>
</reference>
<gene>
    <name evidence="2" type="ORF">ACFSUO_16055</name>
</gene>
<evidence type="ECO:0000259" key="1">
    <source>
        <dbReference type="Pfam" id="PF07872"/>
    </source>
</evidence>
<name>A0ABW5VAL2_9BACI</name>
<proteinExistence type="predicted"/>
<dbReference type="RefSeq" id="WP_382396011.1">
    <property type="nucleotide sequence ID" value="NZ_JBHUNA010000042.1"/>
</dbReference>
<dbReference type="Pfam" id="PF07872">
    <property type="entry name" value="DUF1659"/>
    <property type="match status" value="1"/>
</dbReference>
<sequence>MAVAEKIQSRLTLVLNDGEDMETGNTIYKSKSFNNVKPEATADQLLAIALAVAPLQERPLYNIERTDDSIISQG</sequence>
<organism evidence="2 3">
    <name type="scientific">Lentibacillus juripiscarius</name>
    <dbReference type="NCBI Taxonomy" id="257446"/>
    <lineage>
        <taxon>Bacteria</taxon>
        <taxon>Bacillati</taxon>
        <taxon>Bacillota</taxon>
        <taxon>Bacilli</taxon>
        <taxon>Bacillales</taxon>
        <taxon>Bacillaceae</taxon>
        <taxon>Lentibacillus</taxon>
    </lineage>
</organism>